<dbReference type="InterPro" id="IPR036426">
    <property type="entry name" value="Bulb-type_lectin_dom_sf"/>
</dbReference>
<keyword evidence="3" id="KW-0812">Transmembrane</keyword>
<dbReference type="AlphaFoldDB" id="A0A8T2RTI7"/>
<dbReference type="PANTHER" id="PTHR47976:SF115">
    <property type="entry name" value="RECEPTOR-LIKE SERINE_THREONINE-PROTEIN KINASE"/>
    <property type="match status" value="1"/>
</dbReference>
<protein>
    <submittedName>
        <fullName evidence="7">Uncharacterized protein</fullName>
    </submittedName>
</protein>
<comment type="caution">
    <text evidence="7">The sequence shown here is derived from an EMBL/GenBank/DDBJ whole genome shotgun (WGS) entry which is preliminary data.</text>
</comment>
<dbReference type="Pfam" id="PF00024">
    <property type="entry name" value="PAN_1"/>
    <property type="match status" value="1"/>
</dbReference>
<evidence type="ECO:0000256" key="2">
    <source>
        <dbReference type="SAM" id="MobiDB-lite"/>
    </source>
</evidence>
<evidence type="ECO:0000259" key="6">
    <source>
        <dbReference type="PROSITE" id="PS50948"/>
    </source>
</evidence>
<dbReference type="Gene3D" id="3.30.200.20">
    <property type="entry name" value="Phosphorylase Kinase, domain 1"/>
    <property type="match status" value="1"/>
</dbReference>
<dbReference type="InterPro" id="IPR051343">
    <property type="entry name" value="G-type_lectin_kinases/EP1-like"/>
</dbReference>
<feature type="region of interest" description="Disordered" evidence="2">
    <location>
        <begin position="578"/>
        <end position="617"/>
    </location>
</feature>
<feature type="chain" id="PRO_5035758035" evidence="4">
    <location>
        <begin position="30"/>
        <end position="617"/>
    </location>
</feature>
<evidence type="ECO:0000256" key="1">
    <source>
        <dbReference type="ARBA" id="ARBA00022729"/>
    </source>
</evidence>
<keyword evidence="3" id="KW-1133">Transmembrane helix</keyword>
<dbReference type="PROSITE" id="PS50927">
    <property type="entry name" value="BULB_LECTIN"/>
    <property type="match status" value="1"/>
</dbReference>
<feature type="signal peptide" evidence="4">
    <location>
        <begin position="1"/>
        <end position="29"/>
    </location>
</feature>
<dbReference type="Pfam" id="PF01453">
    <property type="entry name" value="B_lectin"/>
    <property type="match status" value="1"/>
</dbReference>
<evidence type="ECO:0000313" key="8">
    <source>
        <dbReference type="Proteomes" id="UP000825935"/>
    </source>
</evidence>
<dbReference type="EMBL" id="CM035429">
    <property type="protein sequence ID" value="KAH7299829.1"/>
    <property type="molecule type" value="Genomic_DNA"/>
</dbReference>
<dbReference type="Gene3D" id="2.90.10.30">
    <property type="match status" value="1"/>
</dbReference>
<dbReference type="PANTHER" id="PTHR47976">
    <property type="entry name" value="G-TYPE LECTIN S-RECEPTOR-LIKE SERINE/THREONINE-PROTEIN KINASE SD2-5"/>
    <property type="match status" value="1"/>
</dbReference>
<dbReference type="InterPro" id="IPR003609">
    <property type="entry name" value="Pan_app"/>
</dbReference>
<keyword evidence="3" id="KW-0472">Membrane</keyword>
<dbReference type="OMA" id="ANQTHPI"/>
<name>A0A8T2RTI7_CERRI</name>
<dbReference type="PROSITE" id="PS50948">
    <property type="entry name" value="PAN"/>
    <property type="match status" value="1"/>
</dbReference>
<evidence type="ECO:0000256" key="3">
    <source>
        <dbReference type="SAM" id="Phobius"/>
    </source>
</evidence>
<organism evidence="7 8">
    <name type="scientific">Ceratopteris richardii</name>
    <name type="common">Triangle waterfern</name>
    <dbReference type="NCBI Taxonomy" id="49495"/>
    <lineage>
        <taxon>Eukaryota</taxon>
        <taxon>Viridiplantae</taxon>
        <taxon>Streptophyta</taxon>
        <taxon>Embryophyta</taxon>
        <taxon>Tracheophyta</taxon>
        <taxon>Polypodiopsida</taxon>
        <taxon>Polypodiidae</taxon>
        <taxon>Polypodiales</taxon>
        <taxon>Pteridineae</taxon>
        <taxon>Pteridaceae</taxon>
        <taxon>Parkerioideae</taxon>
        <taxon>Ceratopteris</taxon>
    </lineage>
</organism>
<keyword evidence="1 4" id="KW-0732">Signal</keyword>
<evidence type="ECO:0000256" key="4">
    <source>
        <dbReference type="SAM" id="SignalP"/>
    </source>
</evidence>
<sequence>MADHVRLSLAGVLLMKIILSSALVSATAGDVLQVRERLIADNATEIVLADARNTSQPILLSGSGAYAWQFFPVTYGEGTSQRLLVVLNTLFNTTTLWMANRNHPVSSNATLVILRQPSPRLVLRDGNGTVVWSPSANNISSITMNNTGNLYILDDESTNPQWQSFDDLSDTILPGQRLRTSHTLSASRSWNDWSSGHYMLRVEPGGVVFYASFDAQQNMVPYAFENYVQANSSIASALHSACNHTDVIYNEDSSGFTLEQEGAASPQCLKEQNYIPTTRGFIFTSRFNSEGFRFARLMPTGDITSFFISNSTGFQLDSELLAGFYQTYCKFPSYCGVNALCSAVQTCSCPQLFETIDPNDATQGCRLQTPLNCSISMEHQFLQVPGSDYFANEYLPPRSFVDKAEDCTNLCLQNCSCTAAFHNNETGACYLYEQVRTIHYLSNPSVNAFLRVASLPAVPGEGGNATLSRWVIIGVSIGSSVLAIILVGLLTWIWRKRVEGNEESDTEEEAFLGALPGLPPRFSYAVLEKATEGFSKTLGSGASGAVYEGFLNFHSAAARTKAQHDLVRVGVKKLTTSSSTTTIGTASKRQQGGGGDAGQHKSRQFDSAERLLRRRPS</sequence>
<accession>A0A8T2RTI7</accession>
<dbReference type="SUPFAM" id="SSF51110">
    <property type="entry name" value="alpha-D-mannose-specific plant lectins"/>
    <property type="match status" value="1"/>
</dbReference>
<feature type="domain" description="Apple" evidence="6">
    <location>
        <begin position="373"/>
        <end position="453"/>
    </location>
</feature>
<proteinExistence type="predicted"/>
<feature type="transmembrane region" description="Helical" evidence="3">
    <location>
        <begin position="470"/>
        <end position="494"/>
    </location>
</feature>
<dbReference type="OrthoDB" id="4062651at2759"/>
<gene>
    <name evidence="7" type="ORF">KP509_24G031700</name>
</gene>
<evidence type="ECO:0000313" key="7">
    <source>
        <dbReference type="EMBL" id="KAH7299829.1"/>
    </source>
</evidence>
<dbReference type="SMART" id="SM00473">
    <property type="entry name" value="PAN_AP"/>
    <property type="match status" value="1"/>
</dbReference>
<feature type="domain" description="Bulb-type lectin" evidence="5">
    <location>
        <begin position="44"/>
        <end position="165"/>
    </location>
</feature>
<dbReference type="Proteomes" id="UP000825935">
    <property type="component" value="Chromosome 24"/>
</dbReference>
<evidence type="ECO:0000259" key="5">
    <source>
        <dbReference type="PROSITE" id="PS50927"/>
    </source>
</evidence>
<dbReference type="CDD" id="cd01098">
    <property type="entry name" value="PAN_AP_plant"/>
    <property type="match status" value="1"/>
</dbReference>
<keyword evidence="8" id="KW-1185">Reference proteome</keyword>
<dbReference type="InterPro" id="IPR001480">
    <property type="entry name" value="Bulb-type_lectin_dom"/>
</dbReference>
<dbReference type="SMART" id="SM00108">
    <property type="entry name" value="B_lectin"/>
    <property type="match status" value="1"/>
</dbReference>
<reference evidence="7" key="1">
    <citation type="submission" date="2021-08" db="EMBL/GenBank/DDBJ databases">
        <title>WGS assembly of Ceratopteris richardii.</title>
        <authorList>
            <person name="Marchant D.B."/>
            <person name="Chen G."/>
            <person name="Jenkins J."/>
            <person name="Shu S."/>
            <person name="Leebens-Mack J."/>
            <person name="Grimwood J."/>
            <person name="Schmutz J."/>
            <person name="Soltis P."/>
            <person name="Soltis D."/>
            <person name="Chen Z.-H."/>
        </authorList>
    </citation>
    <scope>NUCLEOTIDE SEQUENCE</scope>
    <source>
        <strain evidence="7">Whitten #5841</strain>
        <tissue evidence="7">Leaf</tissue>
    </source>
</reference>